<dbReference type="RefSeq" id="WP_161389760.1">
    <property type="nucleotide sequence ID" value="NZ_JBHSCP010000001.1"/>
</dbReference>
<dbReference type="PANTHER" id="PTHR42850">
    <property type="entry name" value="METALLOPHOSPHOESTERASE"/>
    <property type="match status" value="1"/>
</dbReference>
<gene>
    <name evidence="2" type="ORF">GRI97_03700</name>
</gene>
<evidence type="ECO:0000313" key="2">
    <source>
        <dbReference type="EMBL" id="MXO98091.1"/>
    </source>
</evidence>
<dbReference type="InterPro" id="IPR050126">
    <property type="entry name" value="Ap4A_hydrolase"/>
</dbReference>
<reference evidence="2 3" key="1">
    <citation type="submission" date="2019-12" db="EMBL/GenBank/DDBJ databases">
        <title>Genomic-based taxomic classification of the family Erythrobacteraceae.</title>
        <authorList>
            <person name="Xu L."/>
        </authorList>
    </citation>
    <scope>NUCLEOTIDE SEQUENCE [LARGE SCALE GENOMIC DNA]</scope>
    <source>
        <strain evidence="2 3">S36</strain>
    </source>
</reference>
<dbReference type="EMBL" id="WTYJ01000001">
    <property type="protein sequence ID" value="MXO98091.1"/>
    <property type="molecule type" value="Genomic_DNA"/>
</dbReference>
<evidence type="ECO:0000259" key="1">
    <source>
        <dbReference type="Pfam" id="PF00149"/>
    </source>
</evidence>
<dbReference type="GO" id="GO:0008803">
    <property type="term" value="F:bis(5'-nucleosyl)-tetraphosphatase (symmetrical) activity"/>
    <property type="evidence" value="ECO:0007669"/>
    <property type="project" value="TreeGrafter"/>
</dbReference>
<dbReference type="InterPro" id="IPR004843">
    <property type="entry name" value="Calcineurin-like_PHP"/>
</dbReference>
<accession>A0A6I4TSI8</accession>
<dbReference type="AlphaFoldDB" id="A0A6I4TSI8"/>
<organism evidence="2 3">
    <name type="scientific">Croceibacterium xixiisoli</name>
    <dbReference type="NCBI Taxonomy" id="1476466"/>
    <lineage>
        <taxon>Bacteria</taxon>
        <taxon>Pseudomonadati</taxon>
        <taxon>Pseudomonadota</taxon>
        <taxon>Alphaproteobacteria</taxon>
        <taxon>Sphingomonadales</taxon>
        <taxon>Erythrobacteraceae</taxon>
        <taxon>Croceibacterium</taxon>
    </lineage>
</organism>
<dbReference type="InterPro" id="IPR029052">
    <property type="entry name" value="Metallo-depent_PP-like"/>
</dbReference>
<evidence type="ECO:0000313" key="3">
    <source>
        <dbReference type="Proteomes" id="UP000469430"/>
    </source>
</evidence>
<keyword evidence="3" id="KW-1185">Reference proteome</keyword>
<proteinExistence type="predicted"/>
<name>A0A6I4TSI8_9SPHN</name>
<dbReference type="GO" id="GO:0016791">
    <property type="term" value="F:phosphatase activity"/>
    <property type="evidence" value="ECO:0007669"/>
    <property type="project" value="TreeGrafter"/>
</dbReference>
<dbReference type="Proteomes" id="UP000469430">
    <property type="component" value="Unassembled WGS sequence"/>
</dbReference>
<protein>
    <submittedName>
        <fullName evidence="2">Serine/threonine protein phosphatase</fullName>
    </submittedName>
</protein>
<feature type="domain" description="Calcineurin-like phosphoesterase" evidence="1">
    <location>
        <begin position="25"/>
        <end position="214"/>
    </location>
</feature>
<comment type="caution">
    <text evidence="2">The sequence shown here is derived from an EMBL/GenBank/DDBJ whole genome shotgun (WGS) entry which is preliminary data.</text>
</comment>
<dbReference type="GO" id="GO:0005737">
    <property type="term" value="C:cytoplasm"/>
    <property type="evidence" value="ECO:0007669"/>
    <property type="project" value="TreeGrafter"/>
</dbReference>
<dbReference type="PANTHER" id="PTHR42850:SF4">
    <property type="entry name" value="ZINC-DEPENDENT ENDOPOLYPHOSPHATASE"/>
    <property type="match status" value="1"/>
</dbReference>
<dbReference type="OrthoDB" id="9807890at2"/>
<dbReference type="Gene3D" id="3.60.21.10">
    <property type="match status" value="1"/>
</dbReference>
<sequence length="268" mass="29758">MFKGIKNLFSRTVETPPPVLPSGERVYAVGDVHGRLDLLQALAQAIETDDAARGRANTTIVMLGDLVDRGPDSAGVIRFVRDWQARRKVHVLGGNHEEMFLDSLTDLNVFKHFLRHGGRETVLSFGVNAESFRDASMEEAHELMCATVPVEDIEYLRNLEDWVTIGDYLFVHAGIEPGVPLANQQRHTFRWIREPFLSHADSHGLVVVHGHTITRAPEDRGNRIGIDTGAYQSGRLTALVLEGRNRSFMEAFEQEDGSITAGPVPILA</sequence>
<dbReference type="Pfam" id="PF00149">
    <property type="entry name" value="Metallophos"/>
    <property type="match status" value="1"/>
</dbReference>
<dbReference type="SUPFAM" id="SSF56300">
    <property type="entry name" value="Metallo-dependent phosphatases"/>
    <property type="match status" value="1"/>
</dbReference>
<dbReference type="GO" id="GO:0110154">
    <property type="term" value="P:RNA decapping"/>
    <property type="evidence" value="ECO:0007669"/>
    <property type="project" value="TreeGrafter"/>
</dbReference>